<reference evidence="1" key="1">
    <citation type="submission" date="2020-03" db="EMBL/GenBank/DDBJ databases">
        <title>The deep terrestrial virosphere.</title>
        <authorList>
            <person name="Holmfeldt K."/>
            <person name="Nilsson E."/>
            <person name="Simone D."/>
            <person name="Lopez-Fernandez M."/>
            <person name="Wu X."/>
            <person name="de Brujin I."/>
            <person name="Lundin D."/>
            <person name="Andersson A."/>
            <person name="Bertilsson S."/>
            <person name="Dopson M."/>
        </authorList>
    </citation>
    <scope>NUCLEOTIDE SEQUENCE</scope>
    <source>
        <strain evidence="3">MM415A00269</strain>
        <strain evidence="2">MM415B00862</strain>
        <strain evidence="1">TM448A00755</strain>
        <strain evidence="4">TM448B01461</strain>
    </source>
</reference>
<evidence type="ECO:0000313" key="4">
    <source>
        <dbReference type="EMBL" id="QJH98982.1"/>
    </source>
</evidence>
<dbReference type="EMBL" id="MT144762">
    <property type="protein sequence ID" value="QJH98982.1"/>
    <property type="molecule type" value="Genomic_DNA"/>
</dbReference>
<dbReference type="EMBL" id="MT142515">
    <property type="protein sequence ID" value="QJA83649.1"/>
    <property type="molecule type" value="Genomic_DNA"/>
</dbReference>
<accession>A0A6H1ZK87</accession>
<sequence>MITLFIVQSCADAKDVNQTLDSFNGLVDDLWCVRSLDEVNKTEKANEWYGVMYDDERIDERLNEGLKVFIEQSEADVLVLFRIHSDGNHSKAPRLFRRHITLKDVSLLPEQENLIVETVLNGWVLSNNH</sequence>
<protein>
    <submittedName>
        <fullName evidence="1">Uncharacterized protein</fullName>
    </submittedName>
</protein>
<proteinExistence type="predicted"/>
<dbReference type="EMBL" id="MT141456">
    <property type="protein sequence ID" value="QJA61895.1"/>
    <property type="molecule type" value="Genomic_DNA"/>
</dbReference>
<evidence type="ECO:0000313" key="1">
    <source>
        <dbReference type="EMBL" id="QJA47892.1"/>
    </source>
</evidence>
<evidence type="ECO:0000313" key="2">
    <source>
        <dbReference type="EMBL" id="QJA61895.1"/>
    </source>
</evidence>
<evidence type="ECO:0000313" key="3">
    <source>
        <dbReference type="EMBL" id="QJA83649.1"/>
    </source>
</evidence>
<dbReference type="AlphaFoldDB" id="A0A6H1ZK87"/>
<name>A0A6H1ZK87_9ZZZZ</name>
<dbReference type="EMBL" id="MT144062">
    <property type="protein sequence ID" value="QJA47892.1"/>
    <property type="molecule type" value="Genomic_DNA"/>
</dbReference>
<gene>
    <name evidence="3" type="ORF">MM415A00269_0017</name>
    <name evidence="2" type="ORF">MM415B00862_0016</name>
    <name evidence="1" type="ORF">TM448A00755_0005</name>
    <name evidence="4" type="ORF">TM448B01461_0006</name>
</gene>
<organism evidence="1">
    <name type="scientific">viral metagenome</name>
    <dbReference type="NCBI Taxonomy" id="1070528"/>
    <lineage>
        <taxon>unclassified sequences</taxon>
        <taxon>metagenomes</taxon>
        <taxon>organismal metagenomes</taxon>
    </lineage>
</organism>